<dbReference type="Proteomes" id="UP001161438">
    <property type="component" value="Chromosome 10"/>
</dbReference>
<accession>A0AA35IQC3</accession>
<dbReference type="InterPro" id="IPR016024">
    <property type="entry name" value="ARM-type_fold"/>
</dbReference>
<dbReference type="InterPro" id="IPR040108">
    <property type="entry name" value="Laa1/Sip1/HEATR5"/>
</dbReference>
<dbReference type="InterPro" id="IPR046837">
    <property type="entry name" value="Laa1/Sip1/HEATR5-like_HEAT"/>
</dbReference>
<dbReference type="GO" id="GO:0016020">
    <property type="term" value="C:membrane"/>
    <property type="evidence" value="ECO:0007669"/>
    <property type="project" value="TreeGrafter"/>
</dbReference>
<dbReference type="GO" id="GO:0005794">
    <property type="term" value="C:Golgi apparatus"/>
    <property type="evidence" value="ECO:0007669"/>
    <property type="project" value="TreeGrafter"/>
</dbReference>
<name>A0AA35IQC3_SACMI</name>
<gene>
    <name evidence="2" type="primary">SMKI10G0160</name>
    <name evidence="2" type="ORF">SMKI_10G0160</name>
</gene>
<dbReference type="GO" id="GO:0042147">
    <property type="term" value="P:retrograde transport, endosome to Golgi"/>
    <property type="evidence" value="ECO:0007669"/>
    <property type="project" value="TreeGrafter"/>
</dbReference>
<evidence type="ECO:0000259" key="1">
    <source>
        <dbReference type="Pfam" id="PF25808"/>
    </source>
</evidence>
<dbReference type="Pfam" id="PF20210">
    <property type="entry name" value="Laa1_Sip1_HTR5"/>
    <property type="match status" value="1"/>
</dbReference>
<reference evidence="2" key="1">
    <citation type="submission" date="2022-10" db="EMBL/GenBank/DDBJ databases">
        <authorList>
            <person name="Byrne P K."/>
        </authorList>
    </citation>
    <scope>NUCLEOTIDE SEQUENCE</scope>
    <source>
        <strain evidence="2">IFO1815</strain>
    </source>
</reference>
<dbReference type="GO" id="GO:0008104">
    <property type="term" value="P:intracellular protein localization"/>
    <property type="evidence" value="ECO:0007669"/>
    <property type="project" value="TreeGrafter"/>
</dbReference>
<dbReference type="PANTHER" id="PTHR21663:SF0">
    <property type="entry name" value="HEAT REPEAT-CONTAINING PROTEIN 5B"/>
    <property type="match status" value="1"/>
</dbReference>
<proteinExistence type="predicted"/>
<dbReference type="Pfam" id="PF25808">
    <property type="entry name" value="TPR_LAA1_C"/>
    <property type="match status" value="1"/>
</dbReference>
<keyword evidence="3" id="KW-1185">Reference proteome</keyword>
<evidence type="ECO:0000313" key="2">
    <source>
        <dbReference type="EMBL" id="CAI4034232.1"/>
    </source>
</evidence>
<organism evidence="2 3">
    <name type="scientific">Saccharomyces mikatae IFO 1815</name>
    <dbReference type="NCBI Taxonomy" id="226126"/>
    <lineage>
        <taxon>Eukaryota</taxon>
        <taxon>Fungi</taxon>
        <taxon>Dikarya</taxon>
        <taxon>Ascomycota</taxon>
        <taxon>Saccharomycotina</taxon>
        <taxon>Saccharomycetes</taxon>
        <taxon>Saccharomycetales</taxon>
        <taxon>Saccharomycetaceae</taxon>
        <taxon>Saccharomyces</taxon>
    </lineage>
</organism>
<dbReference type="GO" id="GO:0005829">
    <property type="term" value="C:cytosol"/>
    <property type="evidence" value="ECO:0007669"/>
    <property type="project" value="GOC"/>
</dbReference>
<dbReference type="EMBL" id="OX365766">
    <property type="protein sequence ID" value="CAI4034232.1"/>
    <property type="molecule type" value="Genomic_DNA"/>
</dbReference>
<feature type="domain" description="LAA1-like C-terminal TPR repeats" evidence="1">
    <location>
        <begin position="1846"/>
        <end position="2000"/>
    </location>
</feature>
<dbReference type="GeneID" id="80919049"/>
<evidence type="ECO:0000313" key="3">
    <source>
        <dbReference type="Proteomes" id="UP001161438"/>
    </source>
</evidence>
<dbReference type="GO" id="GO:0006897">
    <property type="term" value="P:endocytosis"/>
    <property type="evidence" value="ECO:0007669"/>
    <property type="project" value="TreeGrafter"/>
</dbReference>
<protein>
    <recommendedName>
        <fullName evidence="1">LAA1-like C-terminal TPR repeats domain-containing protein</fullName>
    </recommendedName>
</protein>
<dbReference type="InterPro" id="IPR057981">
    <property type="entry name" value="TPR_LAA1-like_C"/>
</dbReference>
<sequence>MANQSLKKVIETSSENGHDLLSWITTKLEKLISIKDTSETELQEVKNIHAQLDEFIRYTTALENTNDLELHSVFISLSQLYTMSIWRLKDEYSGVVFDSAAFLTNVLCEEDVSIDDGENDPNYKKKKKKSATRKKKYVYTPAKDIACTVLVQLFENFGGNISSLVPLLFNVIFKNLKKIMEKNKYHHATFMTTLLQLFNAILRNSNNDDKILDSTTYTKFSKLSKAVFDSISTDEKDFSVNFVSVLIECWTAHFKQTAFIREHSHDILETIYSRFTEGEIGVYGFANDTTRIFTAKTLAEVLFDYYFSKKIITLQEIWSIYVRIFLNCGTRDVESGCFESIIHLINLNLLADDAFLSNSNYLDIVLSLSRVFSNYEVNNRSMNTLSRYLRYFQQMHKIILPHLSDTSKTQVLYHLLGCSGSYQGSSKDDSANCIKYSIDAKPETQWTTLLQLDLTHFLIEDLSSTFATEERTVKEIRDKLVELATCEIFTIRVHTVEILKTFLNNCPEYLSETIENSLHALSSDFKSTDKFVFYKNHGHAFIIANLIKDAESDYISYDLIMRITVFSTSFIKNNTTSTSSNLYFKGLLCWILLIGLMNYKDEQYLKLQIPQLFLFWKVLLTHTYTYHDEDELYKNLEIRNHALTCLLTYLSNTQIDKDMAKQVSYLLTKCSNFNHSIDLKSKNIDNALLHNENRILQVYLKLEKYINSDFNSSLLILIVKNFSDPNLYTDSSTSILSSLKDIRNRKVGKKDDIENDAVLESSINTLLRQNNGFAYGLSSKITGECIANLSMSTTYRFNEPISGSWPSKNYNWYNAFELEVTKPISPILSLDSLILLYGSGSYSKIDCYAPQVTTSLIDSSMELFSSVFPFLNSKIQYSVMETLNLSMFSKMTTPLRSVAIAANVFSALHSALRIMQEKNLELDYSVGQLIIESIKKVQFFNDTFLTKIKADCVGLVTAAIARTFNDEEKQRFLAEQSRIFIKNVADMDEPYLRMFHVLSLATIFKYNSQYANFEASFDVIFALMKDPHPVVHSWSLKAMHVLLEKHLVIDLKTAAALLSSMEELLMNDKYGVYGHSTLRCNYNREFNSHVAIGEISRTLTETVGPNFLELNAKVLDSFRNITLSLLISNNILNSISSIKMFENLAAFKMKNILNYRIFISSSKSIIKSSIVTGIGSSYFDTTFTGSNELISRTSSLKSAFENFDLFTLLYRLQMEDFFMKEMENLSWRYLALFPSSRSVQDYFTEWILHTLRKDKHWFDKLYSIFHMSLGRLFQSYYRDVSVLLELNGLKKSSEKEIKGEEEESIANVNQLADTNVNDLGSENLQWKSRQIILNLILMLCLESEKCDNLLLALSSKIADLIKISFLGSTVRNEGMKLTGLHLLNFVLRNYSSMRDPQIPESSILEQQEAQITSALMPAFSKGSSPTVMSFAITVAAEVLASNIMPPKELGRISQLLIDLLGSFKDSTSGIRIGEATVVTPKAKKKIELAVLDAWAEIVQRSITSSNEALVSFTRKYWSILVPLWIISLREYMMIKYNGNDCAVQLRNQSKEDDLLELRSTKIELYEPVWLNFVEALGCTLDSDVSIFLASLNGEELEYFLFILFCQCLEAIVKNIDDHSVKMQVLPALHNVLKSNLCIKSIFEDDIITEVVGIMDRLISTGDSHEEFILVDIISDLIIGYSKCNSTPETFLQDIDKLYELLRLLMMIISERLPFIKYNVLSSEEMNSESKISPTDINLLKKTFIAFESNISNFDNLFKLDLYSCLLFIIGKIYECNDREVIVPIILPLFKALVKALTESQDEKSTSLLEIFYGSIKDVIYHKLSLNNKVATILILLSNGYTKLSCQELGDCADVLSKGLDDATTRPIALQGFKRIISNVFKYPLLQYLMKLVVKGFFQDIQANESSSLADIKVKLIVQFTEEVIKQDNSKASLSIALCLSFFSVYHSAYVDKVDDEIASHIMTLAKLDKDSFKDAITNILNPQQKAIVGSVMKAYVKAESLGSVEEAFQLKSFD</sequence>
<dbReference type="RefSeq" id="XP_056077353.1">
    <property type="nucleotide sequence ID" value="XM_056223323.1"/>
</dbReference>
<dbReference type="GO" id="GO:0030139">
    <property type="term" value="C:endocytic vesicle"/>
    <property type="evidence" value="ECO:0007669"/>
    <property type="project" value="TreeGrafter"/>
</dbReference>
<dbReference type="PANTHER" id="PTHR21663">
    <property type="entry name" value="HYPOTHETICAL HEAT DOMAIN-CONTAINING"/>
    <property type="match status" value="1"/>
</dbReference>
<dbReference type="SUPFAM" id="SSF48371">
    <property type="entry name" value="ARM repeat"/>
    <property type="match status" value="2"/>
</dbReference>